<dbReference type="AlphaFoldDB" id="A0A6G1H6X1"/>
<feature type="non-terminal residue" evidence="2">
    <location>
        <position position="264"/>
    </location>
</feature>
<feature type="domain" description="Calcineurin-like phosphoesterase" evidence="1">
    <location>
        <begin position="32"/>
        <end position="222"/>
    </location>
</feature>
<dbReference type="OrthoDB" id="630188at2759"/>
<proteinExistence type="predicted"/>
<accession>A0A6G1H6X1</accession>
<dbReference type="Pfam" id="PF00149">
    <property type="entry name" value="Metallophos"/>
    <property type="match status" value="1"/>
</dbReference>
<dbReference type="InterPro" id="IPR004843">
    <property type="entry name" value="Calcineurin-like_PHP"/>
</dbReference>
<dbReference type="InterPro" id="IPR029052">
    <property type="entry name" value="Metallo-depent_PP-like"/>
</dbReference>
<dbReference type="SUPFAM" id="SSF56300">
    <property type="entry name" value="Metallo-dependent phosphatases"/>
    <property type="match status" value="1"/>
</dbReference>
<name>A0A6G1H6X1_9PEZI</name>
<dbReference type="Proteomes" id="UP000800041">
    <property type="component" value="Unassembled WGS sequence"/>
</dbReference>
<sequence length="264" mass="29414">LPRWIAKKLHSIATTDNHTTTQQPPRSSNPITIVCISDTHTTQPALPPGDILLHAGDLSQYGLFDEIQAQLIWLNAQPHRHKLVVAGNHDLLLDSAFVASHPDRELDRLPGKRRADLDWGAVTYLDNSTVDIACHTGGGERLLRIYGSPWTPQCGNFAFQYPAADADDKTDPWKNTIPPSTSILLTHGPPLHHLDERKGCPRLLKEIRRARPQLVVFGHIHGARGEDVLRLDDDAEVRYEDVVAGTRPWRNVGALVLLVVWGRL</sequence>
<dbReference type="CDD" id="cd07379">
    <property type="entry name" value="MPP_239FB"/>
    <property type="match status" value="1"/>
</dbReference>
<keyword evidence="3" id="KW-1185">Reference proteome</keyword>
<dbReference type="GO" id="GO:0016787">
    <property type="term" value="F:hydrolase activity"/>
    <property type="evidence" value="ECO:0007669"/>
    <property type="project" value="InterPro"/>
</dbReference>
<reference evidence="2" key="1">
    <citation type="journal article" date="2020" name="Stud. Mycol.">
        <title>101 Dothideomycetes genomes: a test case for predicting lifestyles and emergence of pathogens.</title>
        <authorList>
            <person name="Haridas S."/>
            <person name="Albert R."/>
            <person name="Binder M."/>
            <person name="Bloem J."/>
            <person name="Labutti K."/>
            <person name="Salamov A."/>
            <person name="Andreopoulos B."/>
            <person name="Baker S."/>
            <person name="Barry K."/>
            <person name="Bills G."/>
            <person name="Bluhm B."/>
            <person name="Cannon C."/>
            <person name="Castanera R."/>
            <person name="Culley D."/>
            <person name="Daum C."/>
            <person name="Ezra D."/>
            <person name="Gonzalez J."/>
            <person name="Henrissat B."/>
            <person name="Kuo A."/>
            <person name="Liang C."/>
            <person name="Lipzen A."/>
            <person name="Lutzoni F."/>
            <person name="Magnuson J."/>
            <person name="Mondo S."/>
            <person name="Nolan M."/>
            <person name="Ohm R."/>
            <person name="Pangilinan J."/>
            <person name="Park H.-J."/>
            <person name="Ramirez L."/>
            <person name="Alfaro M."/>
            <person name="Sun H."/>
            <person name="Tritt A."/>
            <person name="Yoshinaga Y."/>
            <person name="Zwiers L.-H."/>
            <person name="Turgeon B."/>
            <person name="Goodwin S."/>
            <person name="Spatafora J."/>
            <person name="Crous P."/>
            <person name="Grigoriev I."/>
        </authorList>
    </citation>
    <scope>NUCLEOTIDE SEQUENCE</scope>
    <source>
        <strain evidence="2">CBS 113979</strain>
    </source>
</reference>
<gene>
    <name evidence="2" type="ORF">K402DRAFT_311317</name>
</gene>
<dbReference type="PANTHER" id="PTHR12905:SF18">
    <property type="entry name" value="ESTER HYDROLASE, PUTATIVE (AFU_ORTHOLOGUE AFUA_4G03130)-RELATED"/>
    <property type="match status" value="1"/>
</dbReference>
<dbReference type="Gene3D" id="3.60.21.10">
    <property type="match status" value="1"/>
</dbReference>
<dbReference type="EMBL" id="ML977147">
    <property type="protein sequence ID" value="KAF1988749.1"/>
    <property type="molecule type" value="Genomic_DNA"/>
</dbReference>
<evidence type="ECO:0000313" key="3">
    <source>
        <dbReference type="Proteomes" id="UP000800041"/>
    </source>
</evidence>
<protein>
    <submittedName>
        <fullName evidence="2">Metallo-dependent phosphatase</fullName>
    </submittedName>
</protein>
<dbReference type="PANTHER" id="PTHR12905">
    <property type="entry name" value="METALLOPHOSPHOESTERASE"/>
    <property type="match status" value="1"/>
</dbReference>
<evidence type="ECO:0000313" key="2">
    <source>
        <dbReference type="EMBL" id="KAF1988749.1"/>
    </source>
</evidence>
<evidence type="ECO:0000259" key="1">
    <source>
        <dbReference type="Pfam" id="PF00149"/>
    </source>
</evidence>
<feature type="non-terminal residue" evidence="2">
    <location>
        <position position="1"/>
    </location>
</feature>
<organism evidence="2 3">
    <name type="scientific">Aulographum hederae CBS 113979</name>
    <dbReference type="NCBI Taxonomy" id="1176131"/>
    <lineage>
        <taxon>Eukaryota</taxon>
        <taxon>Fungi</taxon>
        <taxon>Dikarya</taxon>
        <taxon>Ascomycota</taxon>
        <taxon>Pezizomycotina</taxon>
        <taxon>Dothideomycetes</taxon>
        <taxon>Pleosporomycetidae</taxon>
        <taxon>Aulographales</taxon>
        <taxon>Aulographaceae</taxon>
    </lineage>
</organism>
<dbReference type="InterPro" id="IPR051693">
    <property type="entry name" value="UPF0046_metallophosphoest"/>
</dbReference>